<dbReference type="EMBL" id="UYRU01063807">
    <property type="protein sequence ID" value="VDN15846.1"/>
    <property type="molecule type" value="Genomic_DNA"/>
</dbReference>
<evidence type="ECO:0000313" key="1">
    <source>
        <dbReference type="EMBL" id="VDN15846.1"/>
    </source>
</evidence>
<name>A0A3P7PCT8_DIBLA</name>
<sequence>MKVTDTVPAFFYGLPNMQKSNVSLRAIVALEGIPTYNLAKRIYTKLKFLQGNSNTSVQSESQFLQDLPGRTILSDELIDSFNATFAFTSIPPNLAPEA</sequence>
<proteinExistence type="predicted"/>
<dbReference type="Proteomes" id="UP000281553">
    <property type="component" value="Unassembled WGS sequence"/>
</dbReference>
<reference evidence="1 2" key="1">
    <citation type="submission" date="2018-11" db="EMBL/GenBank/DDBJ databases">
        <authorList>
            <consortium name="Pathogen Informatics"/>
        </authorList>
    </citation>
    <scope>NUCLEOTIDE SEQUENCE [LARGE SCALE GENOMIC DNA]</scope>
</reference>
<dbReference type="OrthoDB" id="10029313at2759"/>
<dbReference type="AlphaFoldDB" id="A0A3P7PCT8"/>
<organism evidence="1 2">
    <name type="scientific">Dibothriocephalus latus</name>
    <name type="common">Fish tapeworm</name>
    <name type="synonym">Diphyllobothrium latum</name>
    <dbReference type="NCBI Taxonomy" id="60516"/>
    <lineage>
        <taxon>Eukaryota</taxon>
        <taxon>Metazoa</taxon>
        <taxon>Spiralia</taxon>
        <taxon>Lophotrochozoa</taxon>
        <taxon>Platyhelminthes</taxon>
        <taxon>Cestoda</taxon>
        <taxon>Eucestoda</taxon>
        <taxon>Diphyllobothriidea</taxon>
        <taxon>Diphyllobothriidae</taxon>
        <taxon>Dibothriocephalus</taxon>
    </lineage>
</organism>
<evidence type="ECO:0000313" key="2">
    <source>
        <dbReference type="Proteomes" id="UP000281553"/>
    </source>
</evidence>
<protein>
    <submittedName>
        <fullName evidence="1">Uncharacterized protein</fullName>
    </submittedName>
</protein>
<keyword evidence="2" id="KW-1185">Reference proteome</keyword>
<gene>
    <name evidence="1" type="ORF">DILT_LOCUS11677</name>
</gene>
<accession>A0A3P7PCT8</accession>